<dbReference type="OrthoDB" id="2448307at2759"/>
<proteinExistence type="predicted"/>
<keyword evidence="1" id="KW-0812">Transmembrane</keyword>
<dbReference type="PANTHER" id="PTHR34391:SF1">
    <property type="entry name" value="UPF0658 GOLGI APPARATUS MEMBRANE PROTEIN C1952.10C-RELATED"/>
    <property type="match status" value="1"/>
</dbReference>
<dbReference type="PANTHER" id="PTHR34391">
    <property type="entry name" value="UPF0658 GOLGI APPARATUS MEMBRANE PROTEIN C1952.10C-RELATED"/>
    <property type="match status" value="1"/>
</dbReference>
<evidence type="ECO:0000313" key="3">
    <source>
        <dbReference type="Proteomes" id="UP000070444"/>
    </source>
</evidence>
<keyword evidence="1" id="KW-0472">Membrane</keyword>
<evidence type="ECO:0000256" key="1">
    <source>
        <dbReference type="SAM" id="Phobius"/>
    </source>
</evidence>
<feature type="transmembrane region" description="Helical" evidence="1">
    <location>
        <begin position="131"/>
        <end position="152"/>
    </location>
</feature>
<dbReference type="InterPro" id="IPR040410">
    <property type="entry name" value="UPF0658_Golgi"/>
</dbReference>
<feature type="transmembrane region" description="Helical" evidence="1">
    <location>
        <begin position="64"/>
        <end position="88"/>
    </location>
</feature>
<gene>
    <name evidence="2" type="ORF">CONCODRAFT_19000</name>
</gene>
<reference evidence="2 3" key="1">
    <citation type="journal article" date="2015" name="Genome Biol. Evol.">
        <title>Phylogenomic analyses indicate that early fungi evolved digesting cell walls of algal ancestors of land plants.</title>
        <authorList>
            <person name="Chang Y."/>
            <person name="Wang S."/>
            <person name="Sekimoto S."/>
            <person name="Aerts A.L."/>
            <person name="Choi C."/>
            <person name="Clum A."/>
            <person name="LaButti K.M."/>
            <person name="Lindquist E.A."/>
            <person name="Yee Ngan C."/>
            <person name="Ohm R.A."/>
            <person name="Salamov A.A."/>
            <person name="Grigoriev I.V."/>
            <person name="Spatafora J.W."/>
            <person name="Berbee M.L."/>
        </authorList>
    </citation>
    <scope>NUCLEOTIDE SEQUENCE [LARGE SCALE GENOMIC DNA]</scope>
    <source>
        <strain evidence="2 3">NRRL 28638</strain>
    </source>
</reference>
<evidence type="ECO:0000313" key="2">
    <source>
        <dbReference type="EMBL" id="KXN68402.1"/>
    </source>
</evidence>
<dbReference type="GO" id="GO:0005794">
    <property type="term" value="C:Golgi apparatus"/>
    <property type="evidence" value="ECO:0007669"/>
    <property type="project" value="TreeGrafter"/>
</dbReference>
<dbReference type="EMBL" id="KQ964578">
    <property type="protein sequence ID" value="KXN68402.1"/>
    <property type="molecule type" value="Genomic_DNA"/>
</dbReference>
<feature type="transmembrane region" description="Helical" evidence="1">
    <location>
        <begin position="158"/>
        <end position="176"/>
    </location>
</feature>
<accession>A0A137P088</accession>
<keyword evidence="3" id="KW-1185">Reference proteome</keyword>
<feature type="transmembrane region" description="Helical" evidence="1">
    <location>
        <begin position="196"/>
        <end position="222"/>
    </location>
</feature>
<keyword evidence="1" id="KW-1133">Transmembrane helix</keyword>
<name>A0A137P088_CONC2</name>
<dbReference type="Proteomes" id="UP000070444">
    <property type="component" value="Unassembled WGS sequence"/>
</dbReference>
<organism evidence="2 3">
    <name type="scientific">Conidiobolus coronatus (strain ATCC 28846 / CBS 209.66 / NRRL 28638)</name>
    <name type="common">Delacroixia coronata</name>
    <dbReference type="NCBI Taxonomy" id="796925"/>
    <lineage>
        <taxon>Eukaryota</taxon>
        <taxon>Fungi</taxon>
        <taxon>Fungi incertae sedis</taxon>
        <taxon>Zoopagomycota</taxon>
        <taxon>Entomophthoromycotina</taxon>
        <taxon>Entomophthoromycetes</taxon>
        <taxon>Entomophthorales</taxon>
        <taxon>Ancylistaceae</taxon>
        <taxon>Conidiobolus</taxon>
    </lineage>
</organism>
<sequence length="251" mass="28801">MKMGSKAFAWRESSSRIIFLITILIQALLVAAVEIYIYTSVISKLTNDPISAQNYEDLKNSAKIALACMGSAMIVCELVLIVFAYKLYQEFGWSIYRLIGSDLTMRRLYLNYQMLVNVPKIRPLKTDDYEFYITLVAIPLSLVILIGVIQGVRREHKVITLVSMMGFLVGLAYFIFKTYRIFDKETAYKYYDYKKFLTLFAVLSIVVLTVSYILTLLCYLNFGKGLERHIHPSNALNLERPPQAHIDLGDE</sequence>
<dbReference type="AlphaFoldDB" id="A0A137P088"/>
<protein>
    <submittedName>
        <fullName evidence="2">Uncharacterized protein</fullName>
    </submittedName>
</protein>